<gene>
    <name evidence="1" type="ORF">A3A40_01330</name>
</gene>
<organism evidence="1 2">
    <name type="scientific">Candidatus Kaiserbacteria bacterium RIFCSPLOWO2_01_FULL_54_20</name>
    <dbReference type="NCBI Taxonomy" id="1798513"/>
    <lineage>
        <taxon>Bacteria</taxon>
        <taxon>Candidatus Kaiseribacteriota</taxon>
    </lineage>
</organism>
<reference evidence="1 2" key="1">
    <citation type="journal article" date="2016" name="Nat. Commun.">
        <title>Thousands of microbial genomes shed light on interconnected biogeochemical processes in an aquifer system.</title>
        <authorList>
            <person name="Anantharaman K."/>
            <person name="Brown C.T."/>
            <person name="Hug L.A."/>
            <person name="Sharon I."/>
            <person name="Castelle C.J."/>
            <person name="Probst A.J."/>
            <person name="Thomas B.C."/>
            <person name="Singh A."/>
            <person name="Wilkins M.J."/>
            <person name="Karaoz U."/>
            <person name="Brodie E.L."/>
            <person name="Williams K.H."/>
            <person name="Hubbard S.S."/>
            <person name="Banfield J.F."/>
        </authorList>
    </citation>
    <scope>NUCLEOTIDE SEQUENCE [LARGE SCALE GENOMIC DNA]</scope>
</reference>
<dbReference type="AlphaFoldDB" id="A0A1F6EK37"/>
<evidence type="ECO:0000313" key="2">
    <source>
        <dbReference type="Proteomes" id="UP000178427"/>
    </source>
</evidence>
<proteinExistence type="predicted"/>
<sequence length="85" mass="9976">MVDQLDERGRENNCFPVEEGLGKPWVSQSLQGGQRHKNLPVADFVLCPSRSSLAARRVRGEYMERRKTLRDFLERTREKKILKVY</sequence>
<name>A0A1F6EK37_9BACT</name>
<comment type="caution">
    <text evidence="1">The sequence shown here is derived from an EMBL/GenBank/DDBJ whole genome shotgun (WGS) entry which is preliminary data.</text>
</comment>
<evidence type="ECO:0000313" key="1">
    <source>
        <dbReference type="EMBL" id="OGG74009.1"/>
    </source>
</evidence>
<protein>
    <submittedName>
        <fullName evidence="1">Uncharacterized protein</fullName>
    </submittedName>
</protein>
<dbReference type="Proteomes" id="UP000178427">
    <property type="component" value="Unassembled WGS sequence"/>
</dbReference>
<dbReference type="EMBL" id="MFMA01000014">
    <property type="protein sequence ID" value="OGG74009.1"/>
    <property type="molecule type" value="Genomic_DNA"/>
</dbReference>
<accession>A0A1F6EK37</accession>